<evidence type="ECO:0000256" key="5">
    <source>
        <dbReference type="ARBA" id="ARBA00022725"/>
    </source>
</evidence>
<organism evidence="11 12">
    <name type="scientific">Aquatica leii</name>
    <dbReference type="NCBI Taxonomy" id="1421715"/>
    <lineage>
        <taxon>Eukaryota</taxon>
        <taxon>Metazoa</taxon>
        <taxon>Ecdysozoa</taxon>
        <taxon>Arthropoda</taxon>
        <taxon>Hexapoda</taxon>
        <taxon>Insecta</taxon>
        <taxon>Pterygota</taxon>
        <taxon>Neoptera</taxon>
        <taxon>Endopterygota</taxon>
        <taxon>Coleoptera</taxon>
        <taxon>Polyphaga</taxon>
        <taxon>Elateriformia</taxon>
        <taxon>Elateroidea</taxon>
        <taxon>Lampyridae</taxon>
        <taxon>Luciolinae</taxon>
        <taxon>Aquatica</taxon>
    </lineage>
</organism>
<proteinExistence type="predicted"/>
<dbReference type="GO" id="GO:0007165">
    <property type="term" value="P:signal transduction"/>
    <property type="evidence" value="ECO:0007669"/>
    <property type="project" value="UniProtKB-KW"/>
</dbReference>
<feature type="signal peptide" evidence="10">
    <location>
        <begin position="1"/>
        <end position="28"/>
    </location>
</feature>
<keyword evidence="8" id="KW-0675">Receptor</keyword>
<keyword evidence="4" id="KW-0812">Transmembrane</keyword>
<comment type="caution">
    <text evidence="11">The sequence shown here is derived from an EMBL/GenBank/DDBJ whole genome shotgun (WGS) entry which is preliminary data.</text>
</comment>
<keyword evidence="5" id="KW-0552">Olfaction</keyword>
<dbReference type="AlphaFoldDB" id="A0AAN7Q3Z5"/>
<keyword evidence="2" id="KW-1003">Cell membrane</keyword>
<dbReference type="Proteomes" id="UP001353858">
    <property type="component" value="Unassembled WGS sequence"/>
</dbReference>
<dbReference type="GO" id="GO:0004984">
    <property type="term" value="F:olfactory receptor activity"/>
    <property type="evidence" value="ECO:0007669"/>
    <property type="project" value="InterPro"/>
</dbReference>
<dbReference type="Pfam" id="PF02949">
    <property type="entry name" value="7tm_6"/>
    <property type="match status" value="1"/>
</dbReference>
<evidence type="ECO:0000256" key="10">
    <source>
        <dbReference type="SAM" id="SignalP"/>
    </source>
</evidence>
<dbReference type="InterPro" id="IPR004117">
    <property type="entry name" value="7tm6_olfct_rcpt"/>
</dbReference>
<evidence type="ECO:0000256" key="9">
    <source>
        <dbReference type="ARBA" id="ARBA00023224"/>
    </source>
</evidence>
<gene>
    <name evidence="11" type="ORF">RN001_011316</name>
</gene>
<protein>
    <submittedName>
        <fullName evidence="11">Uncharacterized protein</fullName>
    </submittedName>
</protein>
<evidence type="ECO:0000313" key="12">
    <source>
        <dbReference type="Proteomes" id="UP001353858"/>
    </source>
</evidence>
<evidence type="ECO:0000256" key="4">
    <source>
        <dbReference type="ARBA" id="ARBA00022692"/>
    </source>
</evidence>
<reference evidence="12" key="1">
    <citation type="submission" date="2023-01" db="EMBL/GenBank/DDBJ databases">
        <title>Key to firefly adult light organ development and bioluminescence: homeobox transcription factors regulate luciferase expression and transportation to peroxisome.</title>
        <authorList>
            <person name="Fu X."/>
        </authorList>
    </citation>
    <scope>NUCLEOTIDE SEQUENCE [LARGE SCALE GENOMIC DNA]</scope>
</reference>
<keyword evidence="6" id="KW-1133">Transmembrane helix</keyword>
<dbReference type="EMBL" id="JARPUR010000004">
    <property type="protein sequence ID" value="KAK4878810.1"/>
    <property type="molecule type" value="Genomic_DNA"/>
</dbReference>
<feature type="chain" id="PRO_5042966403" evidence="10">
    <location>
        <begin position="29"/>
        <end position="107"/>
    </location>
</feature>
<dbReference type="GO" id="GO:0005549">
    <property type="term" value="F:odorant binding"/>
    <property type="evidence" value="ECO:0007669"/>
    <property type="project" value="InterPro"/>
</dbReference>
<dbReference type="PANTHER" id="PTHR21137">
    <property type="entry name" value="ODORANT RECEPTOR"/>
    <property type="match status" value="1"/>
</dbReference>
<keyword evidence="12" id="KW-1185">Reference proteome</keyword>
<keyword evidence="10" id="KW-0732">Signal</keyword>
<evidence type="ECO:0000256" key="7">
    <source>
        <dbReference type="ARBA" id="ARBA00023136"/>
    </source>
</evidence>
<keyword evidence="7" id="KW-0472">Membrane</keyword>
<sequence>MPLQDVRSLRIFLEALLSSFTLLFICHASENVVDESERLANAVYHVDFVGTNLSFQRSLIIIMQQTQKPLVIKAGSLIDVSLVTYTAILRASYSSYTMLKAVHTNNA</sequence>
<evidence type="ECO:0000256" key="3">
    <source>
        <dbReference type="ARBA" id="ARBA00022606"/>
    </source>
</evidence>
<keyword evidence="3" id="KW-0716">Sensory transduction</keyword>
<dbReference type="GO" id="GO:0005886">
    <property type="term" value="C:plasma membrane"/>
    <property type="evidence" value="ECO:0007669"/>
    <property type="project" value="UniProtKB-SubCell"/>
</dbReference>
<comment type="subcellular location">
    <subcellularLocation>
        <location evidence="1">Cell membrane</location>
        <topology evidence="1">Multi-pass membrane protein</topology>
    </subcellularLocation>
</comment>
<evidence type="ECO:0000256" key="2">
    <source>
        <dbReference type="ARBA" id="ARBA00022475"/>
    </source>
</evidence>
<evidence type="ECO:0000256" key="8">
    <source>
        <dbReference type="ARBA" id="ARBA00023170"/>
    </source>
</evidence>
<dbReference type="PANTHER" id="PTHR21137:SF35">
    <property type="entry name" value="ODORANT RECEPTOR 19A-RELATED"/>
    <property type="match status" value="1"/>
</dbReference>
<accession>A0AAN7Q3Z5</accession>
<name>A0AAN7Q3Z5_9COLE</name>
<keyword evidence="9" id="KW-0807">Transducer</keyword>
<evidence type="ECO:0000313" key="11">
    <source>
        <dbReference type="EMBL" id="KAK4878810.1"/>
    </source>
</evidence>
<evidence type="ECO:0000256" key="1">
    <source>
        <dbReference type="ARBA" id="ARBA00004651"/>
    </source>
</evidence>
<evidence type="ECO:0000256" key="6">
    <source>
        <dbReference type="ARBA" id="ARBA00022989"/>
    </source>
</evidence>